<evidence type="ECO:0000256" key="1">
    <source>
        <dbReference type="ARBA" id="ARBA00022723"/>
    </source>
</evidence>
<accession>A0A318J650</accession>
<dbReference type="HAMAP" id="MF_00596">
    <property type="entry name" value="GMP_reduct_type1"/>
    <property type="match status" value="1"/>
</dbReference>
<reference evidence="13 14" key="1">
    <citation type="submission" date="2018-05" db="EMBL/GenBank/DDBJ databases">
        <title>Genomic Encyclopedia of Type Strains, Phase IV (KMG-IV): sequencing the most valuable type-strain genomes for metagenomic binning, comparative biology and taxonomic classification.</title>
        <authorList>
            <person name="Goeker M."/>
        </authorList>
    </citation>
    <scope>NUCLEOTIDE SEQUENCE [LARGE SCALE GENOMIC DNA]</scope>
    <source>
        <strain evidence="13 14">DSM 19792</strain>
    </source>
</reference>
<evidence type="ECO:0000256" key="3">
    <source>
        <dbReference type="ARBA" id="ARBA00022958"/>
    </source>
</evidence>
<evidence type="ECO:0000313" key="14">
    <source>
        <dbReference type="Proteomes" id="UP000247792"/>
    </source>
</evidence>
<comment type="caution">
    <text evidence="13">The sequence shown here is derived from an EMBL/GenBank/DDBJ whole genome shotgun (WGS) entry which is preliminary data.</text>
</comment>
<dbReference type="AlphaFoldDB" id="A0A318J650"/>
<dbReference type="SUPFAM" id="SSF51412">
    <property type="entry name" value="Inosine monophosphate dehydrogenase (IMPDH)"/>
    <property type="match status" value="1"/>
</dbReference>
<comment type="caution">
    <text evidence="8">Lacks conserved residue(s) required for the propagation of feature annotation.</text>
</comment>
<feature type="active site" description="Thioimidate intermediate" evidence="8 9">
    <location>
        <position position="216"/>
    </location>
</feature>
<comment type="similarity">
    <text evidence="7 8">Belongs to the IMPDH/GMPR family. GuaC type 1 subfamily.</text>
</comment>
<evidence type="ECO:0000313" key="13">
    <source>
        <dbReference type="EMBL" id="PXX43195.1"/>
    </source>
</evidence>
<dbReference type="Gene3D" id="3.20.20.70">
    <property type="entry name" value="Aldolase class I"/>
    <property type="match status" value="1"/>
</dbReference>
<dbReference type="NCBIfam" id="NF003470">
    <property type="entry name" value="PRK05096.1"/>
    <property type="match status" value="1"/>
</dbReference>
<protein>
    <recommendedName>
        <fullName evidence="8">GMP reductase</fullName>
        <ecNumber evidence="8">1.7.1.7</ecNumber>
    </recommendedName>
    <alternativeName>
        <fullName evidence="8">Guanosine 5'-monophosphate oxidoreductase</fullName>
        <shortName evidence="8">Guanosine monophosphate reductase</shortName>
    </alternativeName>
</protein>
<gene>
    <name evidence="8" type="primary">guaC</name>
    <name evidence="13" type="ORF">DFR42_104196</name>
</gene>
<feature type="binding site" evidence="8 10">
    <location>
        <position position="213"/>
    </location>
    <ligand>
        <name>K(+)</name>
        <dbReference type="ChEBI" id="CHEBI:29103"/>
    </ligand>
</feature>
<comment type="catalytic activity">
    <reaction evidence="6 8 11">
        <text>IMP + NH4(+) + NADP(+) = GMP + NADPH + 2 H(+)</text>
        <dbReference type="Rhea" id="RHEA:17185"/>
        <dbReference type="ChEBI" id="CHEBI:15378"/>
        <dbReference type="ChEBI" id="CHEBI:28938"/>
        <dbReference type="ChEBI" id="CHEBI:57783"/>
        <dbReference type="ChEBI" id="CHEBI:58053"/>
        <dbReference type="ChEBI" id="CHEBI:58115"/>
        <dbReference type="ChEBI" id="CHEBI:58349"/>
        <dbReference type="EC" id="1.7.1.7"/>
    </reaction>
</comment>
<dbReference type="PANTHER" id="PTHR43170:SF5">
    <property type="entry name" value="GMP REDUCTASE"/>
    <property type="match status" value="1"/>
</dbReference>
<evidence type="ECO:0000256" key="8">
    <source>
        <dbReference type="HAMAP-Rule" id="MF_00596"/>
    </source>
</evidence>
<name>A0A318J650_9BURK</name>
<keyword evidence="3 8" id="KW-0630">Potassium</keyword>
<evidence type="ECO:0000256" key="5">
    <source>
        <dbReference type="ARBA" id="ARBA00037691"/>
    </source>
</evidence>
<evidence type="ECO:0000256" key="9">
    <source>
        <dbReference type="PIRSR" id="PIRSR000235-1"/>
    </source>
</evidence>
<dbReference type="InterPro" id="IPR005993">
    <property type="entry name" value="GMPR"/>
</dbReference>
<dbReference type="InterPro" id="IPR015875">
    <property type="entry name" value="IMP_DH/GMP_Rdtase_CS"/>
</dbReference>
<dbReference type="PANTHER" id="PTHR43170">
    <property type="entry name" value="GMP REDUCTASE"/>
    <property type="match status" value="1"/>
</dbReference>
<feature type="binding site" evidence="8">
    <location>
        <begin position="246"/>
        <end position="269"/>
    </location>
    <ligand>
        <name>NADP(+)</name>
        <dbReference type="ChEBI" id="CHEBI:58349"/>
    </ligand>
</feature>
<dbReference type="InterPro" id="IPR050139">
    <property type="entry name" value="GMP_reductase"/>
</dbReference>
<dbReference type="InterPro" id="IPR001093">
    <property type="entry name" value="IMP_DH_GMPRt"/>
</dbReference>
<keyword evidence="1 8" id="KW-0479">Metal-binding</keyword>
<evidence type="ECO:0000256" key="2">
    <source>
        <dbReference type="ARBA" id="ARBA00022857"/>
    </source>
</evidence>
<evidence type="ECO:0000256" key="4">
    <source>
        <dbReference type="ARBA" id="ARBA00023002"/>
    </source>
</evidence>
<dbReference type="SMART" id="SM01240">
    <property type="entry name" value="IMPDH"/>
    <property type="match status" value="1"/>
</dbReference>
<evidence type="ECO:0000256" key="7">
    <source>
        <dbReference type="ARBA" id="ARBA00061520"/>
    </source>
</evidence>
<dbReference type="InterPro" id="IPR013785">
    <property type="entry name" value="Aldolase_TIM"/>
</dbReference>
<dbReference type="Proteomes" id="UP000247792">
    <property type="component" value="Unassembled WGS sequence"/>
</dbReference>
<dbReference type="GO" id="GO:0003920">
    <property type="term" value="F:GMP reductase activity"/>
    <property type="evidence" value="ECO:0007669"/>
    <property type="project" value="UniProtKB-UniRule"/>
</dbReference>
<evidence type="ECO:0000256" key="11">
    <source>
        <dbReference type="RuleBase" id="RU003929"/>
    </source>
</evidence>
<proteinExistence type="inferred from homology"/>
<dbReference type="PIRSF" id="PIRSF000235">
    <property type="entry name" value="GMP_reductase"/>
    <property type="match status" value="1"/>
</dbReference>
<feature type="binding site" evidence="8 10">
    <location>
        <position position="211"/>
    </location>
    <ligand>
        <name>K(+)</name>
        <dbReference type="ChEBI" id="CHEBI:29103"/>
    </ligand>
</feature>
<dbReference type="CDD" id="cd00381">
    <property type="entry name" value="IMPDH"/>
    <property type="match status" value="1"/>
</dbReference>
<feature type="domain" description="IMP dehydrogenase/GMP reductase" evidence="12">
    <location>
        <begin position="40"/>
        <end position="368"/>
    </location>
</feature>
<dbReference type="GO" id="GO:1902560">
    <property type="term" value="C:GMP reductase complex"/>
    <property type="evidence" value="ECO:0007669"/>
    <property type="project" value="InterPro"/>
</dbReference>
<dbReference type="PROSITE" id="PS00487">
    <property type="entry name" value="IMP_DH_GMP_RED"/>
    <property type="match status" value="1"/>
</dbReference>
<dbReference type="EC" id="1.7.1.7" evidence="8"/>
<comment type="subunit">
    <text evidence="8">Homotetramer.</text>
</comment>
<comment type="function">
    <text evidence="5 8 11">Catalyzes the irreversible NADPH-dependent deamination of GMP to IMP. It functions in the conversion of nucleobase, nucleoside and nucleotide derivatives of G to A nucleotides, and in maintaining the intracellular balance of A and G nucleotides.</text>
</comment>
<dbReference type="GO" id="GO:0006163">
    <property type="term" value="P:purine nucleotide metabolic process"/>
    <property type="evidence" value="ECO:0007669"/>
    <property type="project" value="UniProtKB-UniRule"/>
</dbReference>
<evidence type="ECO:0000256" key="10">
    <source>
        <dbReference type="PIRSR" id="PIRSR000235-3"/>
    </source>
</evidence>
<dbReference type="GO" id="GO:0046872">
    <property type="term" value="F:metal ion binding"/>
    <property type="evidence" value="ECO:0007669"/>
    <property type="project" value="UniProtKB-KW"/>
</dbReference>
<keyword evidence="4 8" id="KW-0560">Oxidoreductase</keyword>
<dbReference type="EMBL" id="QJKB01000004">
    <property type="protein sequence ID" value="PXX43195.1"/>
    <property type="molecule type" value="Genomic_DNA"/>
</dbReference>
<dbReference type="FunFam" id="3.20.20.70:FF:000012">
    <property type="entry name" value="GMP reductase"/>
    <property type="match status" value="1"/>
</dbReference>
<keyword evidence="14" id="KW-1185">Reference proteome</keyword>
<organism evidence="13 14">
    <name type="scientific">Undibacterium pigrum</name>
    <dbReference type="NCBI Taxonomy" id="401470"/>
    <lineage>
        <taxon>Bacteria</taxon>
        <taxon>Pseudomonadati</taxon>
        <taxon>Pseudomonadota</taxon>
        <taxon>Betaproteobacteria</taxon>
        <taxon>Burkholderiales</taxon>
        <taxon>Oxalobacteraceae</taxon>
        <taxon>Undibacterium</taxon>
    </lineage>
</organism>
<keyword evidence="2 8" id="KW-0521">NADP</keyword>
<evidence type="ECO:0000259" key="12">
    <source>
        <dbReference type="Pfam" id="PF00478"/>
    </source>
</evidence>
<dbReference type="Pfam" id="PF00478">
    <property type="entry name" value="IMPDH"/>
    <property type="match status" value="1"/>
</dbReference>
<sequence length="377" mass="41155">MHYTQVRPNDLMALLRQVVISRVRQAHTGVVMHIEETLRLDFKDVLIRPKRSTLTSRSQVNLEREFVFHHSRKTYHGIPIIAANMDSTGTMEMAAALDPHQLSVALHKHYDEDALVEYFSALQKKSTAFYSMGITQSDFEKFSAVMARAQNAIEYVCIDVANGYTEGFINFVKKVRTTYPHLTIMAGNVVTGDITEELILAGADIVKVGIGPGSVCTTRKMTGVGYPQLSAVIECADAAHGLGGQICADGGCVVPGDLAKAFGAGADFIMLGGMLAGHDECAGDLVERDGQQFKRFYGMSSRAAMDKYAGGVAKYRASEGKEVLIPYRGAVENTLQDILGGVRSACTYVGAHKLKELTKRTTFIRVTQQLNEVFGKS</sequence>
<dbReference type="NCBIfam" id="TIGR01305">
    <property type="entry name" value="GMP_reduct_1"/>
    <property type="match status" value="1"/>
</dbReference>
<evidence type="ECO:0000256" key="6">
    <source>
        <dbReference type="ARBA" id="ARBA00048616"/>
    </source>
</evidence>